<dbReference type="Pfam" id="PF00501">
    <property type="entry name" value="AMP-binding"/>
    <property type="match status" value="1"/>
</dbReference>
<dbReference type="InterPro" id="IPR050237">
    <property type="entry name" value="ATP-dep_AMP-bd_enzyme"/>
</dbReference>
<evidence type="ECO:0000259" key="2">
    <source>
        <dbReference type="Pfam" id="PF00501"/>
    </source>
</evidence>
<keyword evidence="1" id="KW-0812">Transmembrane</keyword>
<dbReference type="AlphaFoldDB" id="A0A7Y8DQH5"/>
<dbReference type="RefSeq" id="WP_016970699.1">
    <property type="nucleotide sequence ID" value="NZ_CP020369.1"/>
</dbReference>
<gene>
    <name evidence="4" type="ORF">HX787_04480</name>
</gene>
<dbReference type="Gene3D" id="3.30.300.30">
    <property type="match status" value="1"/>
</dbReference>
<dbReference type="PANTHER" id="PTHR43767:SF10">
    <property type="entry name" value="SURFACTIN SYNTHASE SUBUNIT 1"/>
    <property type="match status" value="1"/>
</dbReference>
<dbReference type="PANTHER" id="PTHR43767">
    <property type="entry name" value="LONG-CHAIN-FATTY-ACID--COA LIGASE"/>
    <property type="match status" value="1"/>
</dbReference>
<dbReference type="InterPro" id="IPR042099">
    <property type="entry name" value="ANL_N_sf"/>
</dbReference>
<dbReference type="GeneID" id="55844682"/>
<dbReference type="InterPro" id="IPR020845">
    <property type="entry name" value="AMP-binding_CS"/>
</dbReference>
<keyword evidence="1" id="KW-0472">Membrane</keyword>
<evidence type="ECO:0000259" key="3">
    <source>
        <dbReference type="Pfam" id="PF13193"/>
    </source>
</evidence>
<proteinExistence type="predicted"/>
<organism evidence="4 5">
    <name type="scientific">Pseudomonas tolaasii</name>
    <dbReference type="NCBI Taxonomy" id="29442"/>
    <lineage>
        <taxon>Bacteria</taxon>
        <taxon>Pseudomonadati</taxon>
        <taxon>Pseudomonadota</taxon>
        <taxon>Gammaproteobacteria</taxon>
        <taxon>Pseudomonadales</taxon>
        <taxon>Pseudomonadaceae</taxon>
        <taxon>Pseudomonas</taxon>
    </lineage>
</organism>
<feature type="transmembrane region" description="Helical" evidence="1">
    <location>
        <begin position="77"/>
        <end position="95"/>
    </location>
</feature>
<dbReference type="SUPFAM" id="SSF56801">
    <property type="entry name" value="Acetyl-CoA synthetase-like"/>
    <property type="match status" value="1"/>
</dbReference>
<dbReference type="PROSITE" id="PS00455">
    <property type="entry name" value="AMP_BINDING"/>
    <property type="match status" value="1"/>
</dbReference>
<dbReference type="Pfam" id="PF13193">
    <property type="entry name" value="AMP-binding_C"/>
    <property type="match status" value="1"/>
</dbReference>
<dbReference type="GO" id="GO:0016877">
    <property type="term" value="F:ligase activity, forming carbon-sulfur bonds"/>
    <property type="evidence" value="ECO:0007669"/>
    <property type="project" value="UniProtKB-ARBA"/>
</dbReference>
<dbReference type="InterPro" id="IPR045851">
    <property type="entry name" value="AMP-bd_C_sf"/>
</dbReference>
<protein>
    <submittedName>
        <fullName evidence="4">Acyl--CoA ligase</fullName>
    </submittedName>
</protein>
<evidence type="ECO:0000256" key="1">
    <source>
        <dbReference type="SAM" id="Phobius"/>
    </source>
</evidence>
<keyword evidence="1" id="KW-1133">Transmembrane helix</keyword>
<name>A0A7Y8DQH5_PSETO</name>
<dbReference type="InterPro" id="IPR000873">
    <property type="entry name" value="AMP-dep_synth/lig_dom"/>
</dbReference>
<accession>A0A7Y8DQH5</accession>
<feature type="domain" description="AMP-binding enzyme C-terminal" evidence="3">
    <location>
        <begin position="414"/>
        <end position="489"/>
    </location>
</feature>
<evidence type="ECO:0000313" key="4">
    <source>
        <dbReference type="EMBL" id="NWD35104.1"/>
    </source>
</evidence>
<evidence type="ECO:0000313" key="5">
    <source>
        <dbReference type="Proteomes" id="UP000549134"/>
    </source>
</evidence>
<dbReference type="Proteomes" id="UP000549134">
    <property type="component" value="Unassembled WGS sequence"/>
</dbReference>
<reference evidence="4 5" key="1">
    <citation type="submission" date="2020-04" db="EMBL/GenBank/DDBJ databases">
        <title>Molecular characterization of pseudomonads from Agaricus bisporus reveal novel blotch 2 pathogens in Western Europe.</title>
        <authorList>
            <person name="Taparia T."/>
            <person name="Krijger M."/>
            <person name="Haynes E."/>
            <person name="Elpinstone J.G."/>
            <person name="Noble R."/>
            <person name="Van Der Wolf J."/>
        </authorList>
    </citation>
    <scope>NUCLEOTIDE SEQUENCE [LARGE SCALE GENOMIC DNA]</scope>
    <source>
        <strain evidence="4 5">IPO3746</strain>
    </source>
</reference>
<dbReference type="InterPro" id="IPR025110">
    <property type="entry name" value="AMP-bd_C"/>
</dbReference>
<sequence>MLTCFEPAQAPAPSQTPLHALFQHAAERPNAIALIADGDVWSYHRLANEVVRLSNGFKHAGVEPGDRIVMLVRTSPLYAVFLFAAMMSGAIMVPLKTEFTARELDEFLGWLRPKLFIHEADLQPVISQMDAEVLGRTRTFSSTNWESLLGEGTRQTGHVPADIDSTCLLLATSGTTGMPKLVAYNQRAISHVAGALEAWKLDAGSCTIGSTPVAHVSGSFVLMATIIKGCREVMFSRFDADKLLDAIEQEGGSMLFVAPFICQPLVDAQRKRPRDLSSLQVCGIGGDACRPPVAETFQSTFDFGLNNTYGLTECLGSMAFGSAWDTLTAVPGRARLVDADGAVVAQGQVGELQMCGPNLSLGYWTGPGDIISHSRDGWFSSGDLMFQEPNGEYRFVGRCKDQIVSFTDKISPVEVENQLILHPAVADAAVAGAPDSAGGQRVVVLVKRVPDATATADEILAWLRERLAPFKLPQRIVLSDVIPRNALGKVDRNEVVRIVSLN</sequence>
<dbReference type="EMBL" id="JACAQK010000004">
    <property type="protein sequence ID" value="NWD35104.1"/>
    <property type="molecule type" value="Genomic_DNA"/>
</dbReference>
<comment type="caution">
    <text evidence="4">The sequence shown here is derived from an EMBL/GenBank/DDBJ whole genome shotgun (WGS) entry which is preliminary data.</text>
</comment>
<keyword evidence="4" id="KW-0436">Ligase</keyword>
<feature type="domain" description="AMP-dependent synthetase/ligase" evidence="2">
    <location>
        <begin position="22"/>
        <end position="364"/>
    </location>
</feature>
<dbReference type="Gene3D" id="3.40.50.12780">
    <property type="entry name" value="N-terminal domain of ligase-like"/>
    <property type="match status" value="1"/>
</dbReference>